<feature type="compositionally biased region" description="Polar residues" evidence="1">
    <location>
        <begin position="1"/>
        <end position="12"/>
    </location>
</feature>
<evidence type="ECO:0000313" key="2">
    <source>
        <dbReference type="EMBL" id="TWU49513.1"/>
    </source>
</evidence>
<accession>A0A5C6EIE0</accession>
<evidence type="ECO:0000256" key="1">
    <source>
        <dbReference type="SAM" id="MobiDB-lite"/>
    </source>
</evidence>
<evidence type="ECO:0008006" key="4">
    <source>
        <dbReference type="Google" id="ProtNLM"/>
    </source>
</evidence>
<dbReference type="EMBL" id="SJPX01000004">
    <property type="protein sequence ID" value="TWU49513.1"/>
    <property type="molecule type" value="Genomic_DNA"/>
</dbReference>
<sequence length="73" mass="8039">MNEAKQPSQPGSNAEKDPDNWVTGDEKMTDAQASYLKTLCEEADESFDESLSKADASKRIEELQEQTGRGVDS</sequence>
<proteinExistence type="predicted"/>
<dbReference type="AlphaFoldDB" id="A0A5C6EIE0"/>
<evidence type="ECO:0000313" key="3">
    <source>
        <dbReference type="Proteomes" id="UP000317977"/>
    </source>
</evidence>
<name>A0A5C6EIE0_9BACT</name>
<protein>
    <recommendedName>
        <fullName evidence="4">DUF3072 domain-containing protein</fullName>
    </recommendedName>
</protein>
<feature type="region of interest" description="Disordered" evidence="1">
    <location>
        <begin position="1"/>
        <end position="29"/>
    </location>
</feature>
<reference evidence="2 3" key="1">
    <citation type="submission" date="2019-02" db="EMBL/GenBank/DDBJ databases">
        <title>Deep-cultivation of Planctomycetes and their phenomic and genomic characterization uncovers novel biology.</title>
        <authorList>
            <person name="Wiegand S."/>
            <person name="Jogler M."/>
            <person name="Boedeker C."/>
            <person name="Pinto D."/>
            <person name="Vollmers J."/>
            <person name="Rivas-Marin E."/>
            <person name="Kohn T."/>
            <person name="Peeters S.H."/>
            <person name="Heuer A."/>
            <person name="Rast P."/>
            <person name="Oberbeckmann S."/>
            <person name="Bunk B."/>
            <person name="Jeske O."/>
            <person name="Meyerdierks A."/>
            <person name="Storesund J.E."/>
            <person name="Kallscheuer N."/>
            <person name="Luecker S."/>
            <person name="Lage O.M."/>
            <person name="Pohl T."/>
            <person name="Merkel B.J."/>
            <person name="Hornburger P."/>
            <person name="Mueller R.-W."/>
            <person name="Bruemmer F."/>
            <person name="Labrenz M."/>
            <person name="Spormann A.M."/>
            <person name="Op Den Camp H."/>
            <person name="Overmann J."/>
            <person name="Amann R."/>
            <person name="Jetten M.S.M."/>
            <person name="Mascher T."/>
            <person name="Medema M.H."/>
            <person name="Devos D.P."/>
            <person name="Kaster A.-K."/>
            <person name="Ovreas L."/>
            <person name="Rohde M."/>
            <person name="Galperin M.Y."/>
            <person name="Jogler C."/>
        </authorList>
    </citation>
    <scope>NUCLEOTIDE SEQUENCE [LARGE SCALE GENOMIC DNA]</scope>
    <source>
        <strain evidence="2 3">Poly59</strain>
    </source>
</reference>
<dbReference type="Proteomes" id="UP000317977">
    <property type="component" value="Unassembled WGS sequence"/>
</dbReference>
<gene>
    <name evidence="2" type="ORF">Poly59_41280</name>
</gene>
<dbReference type="Pfam" id="PF11272">
    <property type="entry name" value="DUF3072"/>
    <property type="match status" value="1"/>
</dbReference>
<organism evidence="2 3">
    <name type="scientific">Rubripirellula reticaptiva</name>
    <dbReference type="NCBI Taxonomy" id="2528013"/>
    <lineage>
        <taxon>Bacteria</taxon>
        <taxon>Pseudomonadati</taxon>
        <taxon>Planctomycetota</taxon>
        <taxon>Planctomycetia</taxon>
        <taxon>Pirellulales</taxon>
        <taxon>Pirellulaceae</taxon>
        <taxon>Rubripirellula</taxon>
    </lineage>
</organism>
<dbReference type="InterPro" id="IPR021425">
    <property type="entry name" value="DUF3072"/>
</dbReference>
<dbReference type="OrthoDB" id="9811751at2"/>
<dbReference type="RefSeq" id="WP_146535758.1">
    <property type="nucleotide sequence ID" value="NZ_SJPX01000004.1"/>
</dbReference>
<comment type="caution">
    <text evidence="2">The sequence shown here is derived from an EMBL/GenBank/DDBJ whole genome shotgun (WGS) entry which is preliminary data.</text>
</comment>
<feature type="compositionally biased region" description="Basic and acidic residues" evidence="1">
    <location>
        <begin position="14"/>
        <end position="29"/>
    </location>
</feature>
<keyword evidence="3" id="KW-1185">Reference proteome</keyword>